<dbReference type="PANTHER" id="PTHR21472">
    <property type="entry name" value="ENDONUCLEASE DOMAIN-CONTAINING 1 PROTEIN ENDOD1"/>
    <property type="match status" value="1"/>
</dbReference>
<dbReference type="InterPro" id="IPR044925">
    <property type="entry name" value="His-Me_finger_sf"/>
</dbReference>
<dbReference type="Proteomes" id="UP001166674">
    <property type="component" value="Unassembled WGS sequence"/>
</dbReference>
<dbReference type="GO" id="GO:0004519">
    <property type="term" value="F:endonuclease activity"/>
    <property type="evidence" value="ECO:0007669"/>
    <property type="project" value="UniProtKB-KW"/>
</dbReference>
<dbReference type="EMBL" id="JAATJV010374025">
    <property type="protein sequence ID" value="MBZ3880731.1"/>
    <property type="molecule type" value="Genomic_DNA"/>
</dbReference>
<keyword evidence="2" id="KW-0378">Hydrolase</keyword>
<comment type="caution">
    <text evidence="2">The sequence shown here is derived from an EMBL/GenBank/DDBJ whole genome shotgun (WGS) entry which is preliminary data.</text>
</comment>
<reference evidence="2" key="1">
    <citation type="submission" date="2020-03" db="EMBL/GenBank/DDBJ databases">
        <title>Studies in the Genomics of Life Span.</title>
        <authorList>
            <person name="Glass D."/>
        </authorList>
    </citation>
    <scope>NUCLEOTIDE SEQUENCE</scope>
    <source>
        <strain evidence="2">SUZIE</strain>
        <tissue evidence="2">Muscle</tissue>
    </source>
</reference>
<dbReference type="PANTHER" id="PTHR21472:SF8">
    <property type="entry name" value="ENDONUCLEASE DOMAIN-CONTAINING 1 PROTEIN"/>
    <property type="match status" value="1"/>
</dbReference>
<evidence type="ECO:0000313" key="3">
    <source>
        <dbReference type="Proteomes" id="UP001166674"/>
    </source>
</evidence>
<feature type="signal peptide" evidence="1">
    <location>
        <begin position="1"/>
        <end position="21"/>
    </location>
</feature>
<name>A0AA41MZ42_SCICA</name>
<keyword evidence="2" id="KW-0540">Nuclease</keyword>
<keyword evidence="1" id="KW-0732">Signal</keyword>
<protein>
    <submittedName>
        <fullName evidence="2">Endonuclease domain-containing 1 protein</fullName>
    </submittedName>
</protein>
<feature type="chain" id="PRO_5041359509" evidence="1">
    <location>
        <begin position="22"/>
        <end position="103"/>
    </location>
</feature>
<dbReference type="AlphaFoldDB" id="A0AA41MZ42"/>
<keyword evidence="3" id="KW-1185">Reference proteome</keyword>
<evidence type="ECO:0000256" key="1">
    <source>
        <dbReference type="SAM" id="SignalP"/>
    </source>
</evidence>
<keyword evidence="2" id="KW-0255">Endonuclease</keyword>
<evidence type="ECO:0000313" key="2">
    <source>
        <dbReference type="EMBL" id="MBZ3880731.1"/>
    </source>
</evidence>
<accession>A0AA41MZ42</accession>
<proteinExistence type="predicted"/>
<sequence>MGTARWLALGSLLALAGLLEGRLVGEEEAGFGECDKFFYAETPPAGLVADSHVKICQRFQGSERFATLYNTRDRIPVFSAFRAARPASSSAEQRWLVEPQMLL</sequence>
<organism evidence="2 3">
    <name type="scientific">Sciurus carolinensis</name>
    <name type="common">Eastern gray squirrel</name>
    <dbReference type="NCBI Taxonomy" id="30640"/>
    <lineage>
        <taxon>Eukaryota</taxon>
        <taxon>Metazoa</taxon>
        <taxon>Chordata</taxon>
        <taxon>Craniata</taxon>
        <taxon>Vertebrata</taxon>
        <taxon>Euteleostomi</taxon>
        <taxon>Mammalia</taxon>
        <taxon>Eutheria</taxon>
        <taxon>Euarchontoglires</taxon>
        <taxon>Glires</taxon>
        <taxon>Rodentia</taxon>
        <taxon>Sciuromorpha</taxon>
        <taxon>Sciuridae</taxon>
        <taxon>Sciurinae</taxon>
        <taxon>Sciurini</taxon>
        <taxon>Sciurus</taxon>
    </lineage>
</organism>
<dbReference type="InterPro" id="IPR039015">
    <property type="entry name" value="ENDOD1"/>
</dbReference>
<gene>
    <name evidence="2" type="ORF">SUZIE_159405</name>
</gene>
<dbReference type="SUPFAM" id="SSF54060">
    <property type="entry name" value="His-Me finger endonucleases"/>
    <property type="match status" value="1"/>
</dbReference>